<dbReference type="GO" id="GO:0004109">
    <property type="term" value="F:coproporphyrinogen oxidase activity"/>
    <property type="evidence" value="ECO:0007669"/>
    <property type="project" value="InterPro"/>
</dbReference>
<evidence type="ECO:0000256" key="10">
    <source>
        <dbReference type="RuleBase" id="RU364116"/>
    </source>
</evidence>
<comment type="function">
    <text evidence="10">Probably acts as a heme chaperone, transferring heme to an unknown acceptor. Binds one molecule of heme per monomer, possibly covalently. Binds 1 [4Fe-4S] cluster. The cluster is coordinated with 3 cysteines and an exchangeable S-adenosyl-L-methionine.</text>
</comment>
<dbReference type="CDD" id="cd01335">
    <property type="entry name" value="Radical_SAM"/>
    <property type="match status" value="1"/>
</dbReference>
<dbReference type="SFLD" id="SFLDF00288">
    <property type="entry name" value="HemN-like__clustered_with_nucl"/>
    <property type="match status" value="1"/>
</dbReference>
<feature type="domain" description="Radical SAM core" evidence="11">
    <location>
        <begin position="18"/>
        <end position="254"/>
    </location>
</feature>
<dbReference type="InterPro" id="IPR034505">
    <property type="entry name" value="Coproporphyrinogen-III_oxidase"/>
</dbReference>
<evidence type="ECO:0000256" key="1">
    <source>
        <dbReference type="ARBA" id="ARBA00001966"/>
    </source>
</evidence>
<name>A0A378Q3K4_9GAMM</name>
<evidence type="ECO:0000256" key="6">
    <source>
        <dbReference type="ARBA" id="ARBA00022723"/>
    </source>
</evidence>
<dbReference type="SFLD" id="SFLDF00562">
    <property type="entry name" value="HemN-like__clustered_with_heat"/>
    <property type="match status" value="1"/>
</dbReference>
<keyword evidence="7 10" id="KW-0408">Iron</keyword>
<dbReference type="Proteomes" id="UP000255193">
    <property type="component" value="Unassembled WGS sequence"/>
</dbReference>
<keyword evidence="12" id="KW-0560">Oxidoreductase</keyword>
<dbReference type="InterPro" id="IPR007197">
    <property type="entry name" value="rSAM"/>
</dbReference>
<gene>
    <name evidence="12" type="primary">hemN_1</name>
    <name evidence="12" type="ORF">NCTC11091_00778</name>
</gene>
<organism evidence="12 13">
    <name type="scientific">Faucicola atlantae</name>
    <dbReference type="NCBI Taxonomy" id="34059"/>
    <lineage>
        <taxon>Bacteria</taxon>
        <taxon>Pseudomonadati</taxon>
        <taxon>Pseudomonadota</taxon>
        <taxon>Gammaproteobacteria</taxon>
        <taxon>Moraxellales</taxon>
        <taxon>Moraxellaceae</taxon>
        <taxon>Faucicola</taxon>
    </lineage>
</organism>
<comment type="cofactor">
    <cofactor evidence="1">
        <name>[4Fe-4S] cluster</name>
        <dbReference type="ChEBI" id="CHEBI:49883"/>
    </cofactor>
</comment>
<evidence type="ECO:0000256" key="9">
    <source>
        <dbReference type="ARBA" id="ARBA00023186"/>
    </source>
</evidence>
<dbReference type="AlphaFoldDB" id="A0A378Q3K4"/>
<accession>A0A378Q3K4</accession>
<dbReference type="SFLD" id="SFLDS00029">
    <property type="entry name" value="Radical_SAM"/>
    <property type="match status" value="1"/>
</dbReference>
<dbReference type="GO" id="GO:0005737">
    <property type="term" value="C:cytoplasm"/>
    <property type="evidence" value="ECO:0007669"/>
    <property type="project" value="UniProtKB-SubCell"/>
</dbReference>
<keyword evidence="10" id="KW-0004">4Fe-4S</keyword>
<keyword evidence="5 10" id="KW-0949">S-adenosyl-L-methionine</keyword>
<comment type="similarity">
    <text evidence="2">Belongs to the anaerobic coproporphyrinogen-III oxidase family. HemW subfamily.</text>
</comment>
<dbReference type="InterPro" id="IPR004559">
    <property type="entry name" value="HemW-like"/>
</dbReference>
<evidence type="ECO:0000256" key="5">
    <source>
        <dbReference type="ARBA" id="ARBA00022691"/>
    </source>
</evidence>
<dbReference type="InterPro" id="IPR058240">
    <property type="entry name" value="rSAM_sf"/>
</dbReference>
<evidence type="ECO:0000313" key="12">
    <source>
        <dbReference type="EMBL" id="STY94994.1"/>
    </source>
</evidence>
<dbReference type="GO" id="GO:0051539">
    <property type="term" value="F:4 iron, 4 sulfur cluster binding"/>
    <property type="evidence" value="ECO:0007669"/>
    <property type="project" value="UniProtKB-UniRule"/>
</dbReference>
<reference evidence="12 13" key="1">
    <citation type="submission" date="2018-06" db="EMBL/GenBank/DDBJ databases">
        <authorList>
            <consortium name="Pathogen Informatics"/>
            <person name="Doyle S."/>
        </authorList>
    </citation>
    <scope>NUCLEOTIDE SEQUENCE [LARGE SCALE GENOMIC DNA]</scope>
    <source>
        <strain evidence="12 13">NCTC11091</strain>
    </source>
</reference>
<dbReference type="Pfam" id="PF04055">
    <property type="entry name" value="Radical_SAM"/>
    <property type="match status" value="1"/>
</dbReference>
<dbReference type="InterPro" id="IPR010723">
    <property type="entry name" value="HemN_C"/>
</dbReference>
<dbReference type="InterPro" id="IPR013785">
    <property type="entry name" value="Aldolase_TIM"/>
</dbReference>
<protein>
    <recommendedName>
        <fullName evidence="3 10">Heme chaperone HemW</fullName>
    </recommendedName>
</protein>
<dbReference type="NCBIfam" id="TIGR00539">
    <property type="entry name" value="hemN_rel"/>
    <property type="match status" value="1"/>
</dbReference>
<dbReference type="Gene3D" id="3.20.20.70">
    <property type="entry name" value="Aldolase class I"/>
    <property type="match status" value="1"/>
</dbReference>
<dbReference type="SUPFAM" id="SSF102114">
    <property type="entry name" value="Radical SAM enzymes"/>
    <property type="match status" value="1"/>
</dbReference>
<evidence type="ECO:0000256" key="7">
    <source>
        <dbReference type="ARBA" id="ARBA00023004"/>
    </source>
</evidence>
<proteinExistence type="inferred from homology"/>
<keyword evidence="4 10" id="KW-0349">Heme</keyword>
<evidence type="ECO:0000259" key="11">
    <source>
        <dbReference type="PROSITE" id="PS51918"/>
    </source>
</evidence>
<dbReference type="EMBL" id="UGQA01000001">
    <property type="protein sequence ID" value="STY94994.1"/>
    <property type="molecule type" value="Genomic_DNA"/>
</dbReference>
<evidence type="ECO:0000256" key="4">
    <source>
        <dbReference type="ARBA" id="ARBA00022617"/>
    </source>
</evidence>
<dbReference type="GO" id="GO:0046872">
    <property type="term" value="F:metal ion binding"/>
    <property type="evidence" value="ECO:0007669"/>
    <property type="project" value="UniProtKB-UniRule"/>
</dbReference>
<evidence type="ECO:0000256" key="3">
    <source>
        <dbReference type="ARBA" id="ARBA00017228"/>
    </source>
</evidence>
<dbReference type="GO" id="GO:0006779">
    <property type="term" value="P:porphyrin-containing compound biosynthetic process"/>
    <property type="evidence" value="ECO:0007669"/>
    <property type="project" value="InterPro"/>
</dbReference>
<keyword evidence="10" id="KW-0963">Cytoplasm</keyword>
<comment type="subcellular location">
    <subcellularLocation>
        <location evidence="10">Cytoplasm</location>
    </subcellularLocation>
</comment>
<dbReference type="PANTHER" id="PTHR13932">
    <property type="entry name" value="COPROPORPHYRINIGEN III OXIDASE"/>
    <property type="match status" value="1"/>
</dbReference>
<keyword evidence="8 10" id="KW-0411">Iron-sulfur</keyword>
<dbReference type="PROSITE" id="PS51918">
    <property type="entry name" value="RADICAL_SAM"/>
    <property type="match status" value="1"/>
</dbReference>
<dbReference type="SMART" id="SM00729">
    <property type="entry name" value="Elp3"/>
    <property type="match status" value="1"/>
</dbReference>
<dbReference type="Pfam" id="PF06969">
    <property type="entry name" value="HemN_C"/>
    <property type="match status" value="1"/>
</dbReference>
<keyword evidence="9 10" id="KW-0143">Chaperone</keyword>
<dbReference type="SFLD" id="SFLDG01065">
    <property type="entry name" value="anaerobic_coproporphyrinogen-I"/>
    <property type="match status" value="1"/>
</dbReference>
<evidence type="ECO:0000313" key="13">
    <source>
        <dbReference type="Proteomes" id="UP000255193"/>
    </source>
</evidence>
<evidence type="ECO:0000256" key="8">
    <source>
        <dbReference type="ARBA" id="ARBA00023014"/>
    </source>
</evidence>
<keyword evidence="6 10" id="KW-0479">Metal-binding</keyword>
<dbReference type="PANTHER" id="PTHR13932:SF5">
    <property type="entry name" value="RADICAL S-ADENOSYL METHIONINE DOMAIN-CONTAINING PROTEIN 1, MITOCHONDRIAL"/>
    <property type="match status" value="1"/>
</dbReference>
<dbReference type="InterPro" id="IPR006638">
    <property type="entry name" value="Elp3/MiaA/NifB-like_rSAM"/>
</dbReference>
<dbReference type="RefSeq" id="WP_245945308.1">
    <property type="nucleotide sequence ID" value="NZ_MXAO01000048.1"/>
</dbReference>
<sequence>MPNTTSPHSSILNPVVLQSANVPLALYIHVPWCVKKCPYCDFNSHTLNGQADFAAYADALLQDLDSQLPWVQGRVVSSIFIGGGTPSLMPIAAYARLFDGIAKRLRLSDDCEITLEANPATVEHAPFAEYLNLGINRLSLGVQSFASDKLQALGRIHSRVQAIAAVKAAQDAGFSRLNIDLMHGLPQQTLADALADLQQAFDLRVPHISWYQLTIEPNTVFYRTPPTLPDDDALDEIGEQGAVLLQAHGLMQYEVSAWAQTSDQQCRHNLNYWQFGDYLAIGAGAHAKITTPDGIFRFSKTRLPKDYLTPHGTQGKVGWQRIDENALAFEFMLNALRLKNGVPRDLWQARTGLAFDTIAPTLARLIAQGLMADDRARIRCTDTGFLFLNRVLGEFLPETANLQTANPQTA</sequence>
<evidence type="ECO:0000256" key="2">
    <source>
        <dbReference type="ARBA" id="ARBA00006100"/>
    </source>
</evidence>